<keyword evidence="3" id="KW-1185">Reference proteome</keyword>
<accession>A0ABS3M208</accession>
<evidence type="ECO:0008006" key="4">
    <source>
        <dbReference type="Google" id="ProtNLM"/>
    </source>
</evidence>
<dbReference type="InterPro" id="IPR038180">
    <property type="entry name" value="FlgT_N_sf"/>
</dbReference>
<feature type="non-terminal residue" evidence="2">
    <location>
        <position position="61"/>
    </location>
</feature>
<keyword evidence="1" id="KW-0732">Signal</keyword>
<evidence type="ECO:0000256" key="1">
    <source>
        <dbReference type="SAM" id="SignalP"/>
    </source>
</evidence>
<sequence length="61" mass="6317">MYTKRFAAALGAAFFCTQAWAAPLTAQGNASLDAGVSVAREMAIQDAMHQAALSQGAQIES</sequence>
<evidence type="ECO:0000313" key="2">
    <source>
        <dbReference type="EMBL" id="MBO1362172.1"/>
    </source>
</evidence>
<gene>
    <name evidence="2" type="ORF">J2D73_20565</name>
</gene>
<name>A0ABS3M208_9PROT</name>
<dbReference type="EMBL" id="JAFVMF010000157">
    <property type="protein sequence ID" value="MBO1362172.1"/>
    <property type="molecule type" value="Genomic_DNA"/>
</dbReference>
<feature type="chain" id="PRO_5046857970" description="DUF4148 domain-containing protein" evidence="1">
    <location>
        <begin position="22"/>
        <end position="61"/>
    </location>
</feature>
<reference evidence="2 3" key="1">
    <citation type="submission" date="2021-03" db="EMBL/GenBank/DDBJ databases">
        <title>The complete genome sequence of Acetobacter sacchari TBRC 11175.</title>
        <authorList>
            <person name="Charoenyingcharoen P."/>
            <person name="Yukphan P."/>
        </authorList>
    </citation>
    <scope>NUCLEOTIDE SEQUENCE [LARGE SCALE GENOMIC DNA]</scope>
    <source>
        <strain evidence="2 3">TBRC 11175</strain>
    </source>
</reference>
<protein>
    <recommendedName>
        <fullName evidence="4">DUF4148 domain-containing protein</fullName>
    </recommendedName>
</protein>
<dbReference type="Proteomes" id="UP000664771">
    <property type="component" value="Unassembled WGS sequence"/>
</dbReference>
<evidence type="ECO:0000313" key="3">
    <source>
        <dbReference type="Proteomes" id="UP000664771"/>
    </source>
</evidence>
<dbReference type="Gene3D" id="3.30.1660.40">
    <property type="entry name" value="FlgT, N-terminal domain"/>
    <property type="match status" value="1"/>
</dbReference>
<proteinExistence type="predicted"/>
<comment type="caution">
    <text evidence="2">The sequence shown here is derived from an EMBL/GenBank/DDBJ whole genome shotgun (WGS) entry which is preliminary data.</text>
</comment>
<dbReference type="RefSeq" id="WP_207884298.1">
    <property type="nucleotide sequence ID" value="NZ_JAFVMF010000157.1"/>
</dbReference>
<feature type="signal peptide" evidence="1">
    <location>
        <begin position="1"/>
        <end position="21"/>
    </location>
</feature>
<organism evidence="2 3">
    <name type="scientific">Acetobacter sacchari</name>
    <dbReference type="NCBI Taxonomy" id="2661687"/>
    <lineage>
        <taxon>Bacteria</taxon>
        <taxon>Pseudomonadati</taxon>
        <taxon>Pseudomonadota</taxon>
        <taxon>Alphaproteobacteria</taxon>
        <taxon>Acetobacterales</taxon>
        <taxon>Acetobacteraceae</taxon>
        <taxon>Acetobacter</taxon>
    </lineage>
</organism>